<protein>
    <submittedName>
        <fullName evidence="2">Alpha/beta hydrolase</fullName>
    </submittedName>
</protein>
<dbReference type="EMBL" id="SPQZ01000004">
    <property type="protein sequence ID" value="TFV96855.1"/>
    <property type="molecule type" value="Genomic_DNA"/>
</dbReference>
<dbReference type="RefSeq" id="WP_135120814.1">
    <property type="nucleotide sequence ID" value="NZ_SPQZ01000004.1"/>
</dbReference>
<dbReference type="Proteomes" id="UP000298127">
    <property type="component" value="Unassembled WGS sequence"/>
</dbReference>
<dbReference type="PRINTS" id="PR00111">
    <property type="entry name" value="ABHYDROLASE"/>
</dbReference>
<proteinExistence type="predicted"/>
<name>A0A4Y9R0X7_9MICO</name>
<comment type="caution">
    <text evidence="2">The sequence shown here is derived from an EMBL/GenBank/DDBJ whole genome shotgun (WGS) entry which is preliminary data.</text>
</comment>
<evidence type="ECO:0000313" key="3">
    <source>
        <dbReference type="Proteomes" id="UP000298127"/>
    </source>
</evidence>
<dbReference type="GO" id="GO:0016787">
    <property type="term" value="F:hydrolase activity"/>
    <property type="evidence" value="ECO:0007669"/>
    <property type="project" value="UniProtKB-KW"/>
</dbReference>
<accession>A0A4Y9R0X7</accession>
<dbReference type="AlphaFoldDB" id="A0A4Y9R0X7"/>
<dbReference type="InterPro" id="IPR029058">
    <property type="entry name" value="AB_hydrolase_fold"/>
</dbReference>
<organism evidence="2 3">
    <name type="scientific">Orlajensenia leifsoniae</name>
    <dbReference type="NCBI Taxonomy" id="2561933"/>
    <lineage>
        <taxon>Bacteria</taxon>
        <taxon>Bacillati</taxon>
        <taxon>Actinomycetota</taxon>
        <taxon>Actinomycetes</taxon>
        <taxon>Micrococcales</taxon>
        <taxon>Microbacteriaceae</taxon>
        <taxon>Orlajensenia</taxon>
    </lineage>
</organism>
<evidence type="ECO:0000313" key="2">
    <source>
        <dbReference type="EMBL" id="TFV96855.1"/>
    </source>
</evidence>
<keyword evidence="2" id="KW-0378">Hydrolase</keyword>
<dbReference type="Gene3D" id="3.40.50.1820">
    <property type="entry name" value="alpha/beta hydrolase"/>
    <property type="match status" value="1"/>
</dbReference>
<feature type="domain" description="AB hydrolase-1" evidence="1">
    <location>
        <begin position="32"/>
        <end position="135"/>
    </location>
</feature>
<reference evidence="2 3" key="1">
    <citation type="journal article" date="2018" name="J. Microbiol.">
        <title>Leifsonia flava sp. nov., a novel actinobacterium isolated from the rhizosphere of Aquilegia viridiflora.</title>
        <authorList>
            <person name="Cai Y."/>
            <person name="Tao W.Z."/>
            <person name="Ma Y.J."/>
            <person name="Cheng J."/>
            <person name="Zhang M.Y."/>
            <person name="Zhang Y.X."/>
        </authorList>
    </citation>
    <scope>NUCLEOTIDE SEQUENCE [LARGE SCALE GENOMIC DNA]</scope>
    <source>
        <strain evidence="2 3">SYP-B2174</strain>
    </source>
</reference>
<evidence type="ECO:0000259" key="1">
    <source>
        <dbReference type="Pfam" id="PF00561"/>
    </source>
</evidence>
<keyword evidence="3" id="KW-1185">Reference proteome</keyword>
<sequence length="282" mass="29385">MVTELDVSAPDGRILHAYDTGADAASGLTLMWHHGSPQTGAPLEPVLAATRERGIRLVSYGRPSYGGSTPNPGRDVASAAGDVAAVADALGIDLFAVMGASGGGPHALACAALLPERVRGVVTIAGIAPFTERFDWFGGMVAPEGLRSALEGGRAGRAAYADTDEFDPEQFIPADFAALDGAWSSVGEDVGRSAQWGDDGLIDDDVAFASPWGFDLEQVAAPVLLVQGDLDRVVPRLHASWMLSRLPNAQLWARPEDGHVSVLSVIPDALDRLVVLIGANEA</sequence>
<dbReference type="InterPro" id="IPR000073">
    <property type="entry name" value="AB_hydrolase_1"/>
</dbReference>
<dbReference type="Pfam" id="PF00561">
    <property type="entry name" value="Abhydrolase_1"/>
    <property type="match status" value="1"/>
</dbReference>
<gene>
    <name evidence="2" type="ORF">E4M00_12360</name>
</gene>
<dbReference type="PANTHER" id="PTHR45763">
    <property type="entry name" value="HYDROLASE, ALPHA/BETA FOLD FAMILY PROTEIN, EXPRESSED-RELATED"/>
    <property type="match status" value="1"/>
</dbReference>
<dbReference type="PANTHER" id="PTHR45763:SF46">
    <property type="entry name" value="AB HYDROLASE-1 DOMAIN-CONTAINING PROTEIN"/>
    <property type="match status" value="1"/>
</dbReference>
<dbReference type="SUPFAM" id="SSF53474">
    <property type="entry name" value="alpha/beta-Hydrolases"/>
    <property type="match status" value="1"/>
</dbReference>